<evidence type="ECO:0000313" key="3">
    <source>
        <dbReference type="EMBL" id="TIC65641.1"/>
    </source>
</evidence>
<comment type="caution">
    <text evidence="3">The sequence shown here is derived from an EMBL/GenBank/DDBJ whole genome shotgun (WGS) entry which is preliminary data.</text>
</comment>
<accession>A0A4T0M0W1</accession>
<dbReference type="InterPro" id="IPR035899">
    <property type="entry name" value="DBL_dom_sf"/>
</dbReference>
<proteinExistence type="predicted"/>
<evidence type="ECO:0000313" key="4">
    <source>
        <dbReference type="Proteomes" id="UP000310708"/>
    </source>
</evidence>
<feature type="region of interest" description="Disordered" evidence="1">
    <location>
        <begin position="248"/>
        <end position="302"/>
    </location>
</feature>
<evidence type="ECO:0000259" key="2">
    <source>
        <dbReference type="PROSITE" id="PS50010"/>
    </source>
</evidence>
<dbReference type="GO" id="GO:0005737">
    <property type="term" value="C:cytoplasm"/>
    <property type="evidence" value="ECO:0007669"/>
    <property type="project" value="TreeGrafter"/>
</dbReference>
<dbReference type="EMBL" id="SPRX01000021">
    <property type="protein sequence ID" value="TIC65641.1"/>
    <property type="molecule type" value="Genomic_DNA"/>
</dbReference>
<reference evidence="3 4" key="1">
    <citation type="submission" date="2019-03" db="EMBL/GenBank/DDBJ databases">
        <title>Sequencing 25 genomes of Wallemia mellicola.</title>
        <authorList>
            <person name="Gostincar C."/>
        </authorList>
    </citation>
    <scope>NUCLEOTIDE SEQUENCE [LARGE SCALE GENOMIC DNA]</scope>
    <source>
        <strain evidence="3 4">EXF-757</strain>
    </source>
</reference>
<feature type="domain" description="DH" evidence="2">
    <location>
        <begin position="386"/>
        <end position="657"/>
    </location>
</feature>
<feature type="compositionally biased region" description="Polar residues" evidence="1">
    <location>
        <begin position="282"/>
        <end position="302"/>
    </location>
</feature>
<dbReference type="PROSITE" id="PS50010">
    <property type="entry name" value="DH_2"/>
    <property type="match status" value="1"/>
</dbReference>
<dbReference type="Proteomes" id="UP000310708">
    <property type="component" value="Unassembled WGS sequence"/>
</dbReference>
<dbReference type="InterPro" id="IPR000219">
    <property type="entry name" value="DH_dom"/>
</dbReference>
<feature type="compositionally biased region" description="Pro residues" evidence="1">
    <location>
        <begin position="176"/>
        <end position="190"/>
    </location>
</feature>
<dbReference type="GO" id="GO:0005085">
    <property type="term" value="F:guanyl-nucleotide exchange factor activity"/>
    <property type="evidence" value="ECO:0007669"/>
    <property type="project" value="InterPro"/>
</dbReference>
<feature type="compositionally biased region" description="Basic and acidic residues" evidence="1">
    <location>
        <begin position="109"/>
        <end position="118"/>
    </location>
</feature>
<feature type="compositionally biased region" description="Basic and acidic residues" evidence="1">
    <location>
        <begin position="557"/>
        <end position="570"/>
    </location>
</feature>
<dbReference type="Pfam" id="PF00621">
    <property type="entry name" value="RhoGEF"/>
    <property type="match status" value="1"/>
</dbReference>
<dbReference type="AlphaFoldDB" id="A0A4T0M0W1"/>
<feature type="region of interest" description="Disordered" evidence="1">
    <location>
        <begin position="345"/>
        <end position="367"/>
    </location>
</feature>
<feature type="compositionally biased region" description="Basic residues" evidence="1">
    <location>
        <begin position="148"/>
        <end position="159"/>
    </location>
</feature>
<feature type="region of interest" description="Disordered" evidence="1">
    <location>
        <begin position="95"/>
        <end position="231"/>
    </location>
</feature>
<gene>
    <name evidence="3" type="ORF">E3Q01_02036</name>
</gene>
<feature type="region of interest" description="Disordered" evidence="1">
    <location>
        <begin position="512"/>
        <end position="575"/>
    </location>
</feature>
<dbReference type="InterPro" id="IPR051092">
    <property type="entry name" value="FYVE_RhoGEF_PH"/>
</dbReference>
<name>A0A4T0M0W1_9BASI</name>
<dbReference type="PANTHER" id="PTHR12673">
    <property type="entry name" value="FACIOGENITAL DYSPLASIA PROTEIN"/>
    <property type="match status" value="1"/>
</dbReference>
<evidence type="ECO:0000256" key="1">
    <source>
        <dbReference type="SAM" id="MobiDB-lite"/>
    </source>
</evidence>
<feature type="compositionally biased region" description="Basic and acidic residues" evidence="1">
    <location>
        <begin position="160"/>
        <end position="169"/>
    </location>
</feature>
<feature type="compositionally biased region" description="Low complexity" evidence="1">
    <location>
        <begin position="191"/>
        <end position="213"/>
    </location>
</feature>
<sequence length="663" mass="75277">MGDVKNAIDNTPFIPISQLTINSDNNRLDINAHSNMSKQPRKSFSEAYDNKYKSPFKPFKKISNFFNNSSSTTDKDVFAETERSKALYPDLLRRAKSLDHNQSKQLKQQKQEKQEKLMRTHSRVRNKLRKTPKQETEQQDNDTNSKDKLRKRSTRRSKRKELEQSDKIHASSQIPSVPPVPPIPPVPRIPTPKSSTPSSTTFPSNSVTFTPFPGSHIHSRPSPPPRLDIPKISPFAQTLDFVSPQQNLEHSQAQHIRNNQRRDPRSPTHMLGVSSSSDHSSPTVATNSGPPTPMSNLTNLSNFSNRPQTLHLITDDNLFYEALKDYRKRSIVFGTAESDVVASLGGKSNDKHVRTPSPSPTKSNFEDIPANEDQIMSDPAWKSEVKRLFIIREIASTERSYAKYLSQLLELIKTSYPTFQTRPSITLQIIDENGSKNPEESFKHIKLLAKHLPELIQVSQQLLQRLDDDPSAYGVAVAFISLETDLESVFINWSRAYPHVIDSISQNKLLREQKEKRNKRGKSMSFVESNKSQHSDFYLQSPHDKVESYTITKKGRVKTEPTRTTNEKSLTKKKRKQAIEESLERLTLNDSQVHQRLKLNDVAVMPSQRVTRYVLLLKGNVKLLDLSKHTPESALASGLVDRALRGAQRIANDCNEASARQNI</sequence>
<dbReference type="SUPFAM" id="SSF48065">
    <property type="entry name" value="DBL homology domain (DH-domain)"/>
    <property type="match status" value="1"/>
</dbReference>
<feature type="compositionally biased region" description="Polar residues" evidence="1">
    <location>
        <begin position="248"/>
        <end position="257"/>
    </location>
</feature>
<dbReference type="PANTHER" id="PTHR12673:SF159">
    <property type="entry name" value="LD03170P"/>
    <property type="match status" value="1"/>
</dbReference>
<dbReference type="Gene3D" id="1.20.900.10">
    <property type="entry name" value="Dbl homology (DH) domain"/>
    <property type="match status" value="2"/>
</dbReference>
<protein>
    <recommendedName>
        <fullName evidence="2">DH domain-containing protein</fullName>
    </recommendedName>
</protein>
<organism evidence="3 4">
    <name type="scientific">Wallemia mellicola</name>
    <dbReference type="NCBI Taxonomy" id="1708541"/>
    <lineage>
        <taxon>Eukaryota</taxon>
        <taxon>Fungi</taxon>
        <taxon>Dikarya</taxon>
        <taxon>Basidiomycota</taxon>
        <taxon>Wallemiomycotina</taxon>
        <taxon>Wallemiomycetes</taxon>
        <taxon>Wallemiales</taxon>
        <taxon>Wallemiaceae</taxon>
        <taxon>Wallemia</taxon>
    </lineage>
</organism>
<feature type="compositionally biased region" description="Basic residues" evidence="1">
    <location>
        <begin position="119"/>
        <end position="131"/>
    </location>
</feature>